<evidence type="ECO:0000256" key="1">
    <source>
        <dbReference type="SAM" id="MobiDB-lite"/>
    </source>
</evidence>
<evidence type="ECO:0000313" key="3">
    <source>
        <dbReference type="EMBL" id="KAJ4493239.1"/>
    </source>
</evidence>
<dbReference type="SUPFAM" id="SSF46689">
    <property type="entry name" value="Homeodomain-like"/>
    <property type="match status" value="1"/>
</dbReference>
<dbReference type="InterPro" id="IPR015010">
    <property type="entry name" value="TERF2IP_Myb"/>
</dbReference>
<feature type="domain" description="TERF2-interacting telomeric protein 1 Myb" evidence="2">
    <location>
        <begin position="9"/>
        <end position="62"/>
    </location>
</feature>
<dbReference type="EMBL" id="JANVFT010000036">
    <property type="protein sequence ID" value="KAJ4493239.1"/>
    <property type="molecule type" value="Genomic_DNA"/>
</dbReference>
<protein>
    <recommendedName>
        <fullName evidence="2">TERF2-interacting telomeric protein 1 Myb domain-containing protein</fullName>
    </recommendedName>
</protein>
<feature type="compositionally biased region" description="Basic and acidic residues" evidence="1">
    <location>
        <begin position="169"/>
        <end position="180"/>
    </location>
</feature>
<reference evidence="3" key="1">
    <citation type="submission" date="2022-08" db="EMBL/GenBank/DDBJ databases">
        <title>A Global Phylogenomic Analysis of the Shiitake Genus Lentinula.</title>
        <authorList>
            <consortium name="DOE Joint Genome Institute"/>
            <person name="Sierra-Patev S."/>
            <person name="Min B."/>
            <person name="Naranjo-Ortiz M."/>
            <person name="Looney B."/>
            <person name="Konkel Z."/>
            <person name="Slot J.C."/>
            <person name="Sakamoto Y."/>
            <person name="Steenwyk J.L."/>
            <person name="Rokas A."/>
            <person name="Carro J."/>
            <person name="Camarero S."/>
            <person name="Ferreira P."/>
            <person name="Molpeceres G."/>
            <person name="Ruiz-Duenas F.J."/>
            <person name="Serrano A."/>
            <person name="Henrissat B."/>
            <person name="Drula E."/>
            <person name="Hughes K.W."/>
            <person name="Mata J.L."/>
            <person name="Ishikawa N.K."/>
            <person name="Vargas-Isla R."/>
            <person name="Ushijima S."/>
            <person name="Smith C.A."/>
            <person name="Ahrendt S."/>
            <person name="Andreopoulos W."/>
            <person name="He G."/>
            <person name="Labutti K."/>
            <person name="Lipzen A."/>
            <person name="Ng V."/>
            <person name="Riley R."/>
            <person name="Sandor L."/>
            <person name="Barry K."/>
            <person name="Martinez A.T."/>
            <person name="Xiao Y."/>
            <person name="Gibbons J.G."/>
            <person name="Terashima K."/>
            <person name="Grigoriev I.V."/>
            <person name="Hibbett D.S."/>
        </authorList>
    </citation>
    <scope>NUCLEOTIDE SEQUENCE</scope>
    <source>
        <strain evidence="3">RHP3577 ss4</strain>
    </source>
</reference>
<evidence type="ECO:0000313" key="4">
    <source>
        <dbReference type="Proteomes" id="UP001150217"/>
    </source>
</evidence>
<accession>A0ABQ8VIN1</accession>
<dbReference type="Pfam" id="PF08914">
    <property type="entry name" value="Myb_Rap1"/>
    <property type="match status" value="1"/>
</dbReference>
<feature type="compositionally biased region" description="Low complexity" evidence="1">
    <location>
        <begin position="425"/>
        <end position="439"/>
    </location>
</feature>
<dbReference type="Proteomes" id="UP001150217">
    <property type="component" value="Unassembled WGS sequence"/>
</dbReference>
<feature type="region of interest" description="Disordered" evidence="1">
    <location>
        <begin position="414"/>
        <end position="459"/>
    </location>
</feature>
<feature type="compositionally biased region" description="Polar residues" evidence="1">
    <location>
        <begin position="444"/>
        <end position="454"/>
    </location>
</feature>
<sequence>MAPGGRTAFSPREDAHLVEYLAECNQGRKGNKLYHQLVDNLELFPWARRHSWQAWRHRYMRESADFDRRIDLQQKRNLSTLFRNTQNEESTSRDLPQAQEHLDQSAAHRPQRQKRKETPEREINVQVKRRRIDASEHTVPTNGRDLQEGFEAQDMARRVRLGEGSSRLPTEKHVLLDRSRKPSPQLVQQRTLSSESSSESNKMSLSPSNTSTSNSTDLISAAEPVRNTSEPNLSPTPAKSLTKVQQSFSSLSLSWLSMIDQSRLVDMMVEILFDKYKFPPEYVLRVWKQAGDLEEAEAILKQLRDLENGLLRESSSRRSSHTSSNTSSGDGRKEGDQITAEPIMGGPQRASYAGGDSSIVRNPSRLRESFSGDFLKPEERATATETRATFSFPRALDARHDFANSSSFKINVTTPATYQSRVPDDTSTSPKSTKSSTTRDSSDNQSEAHTSNPSDVEAALPPKLPMIYSAISSPDRKMVLQKFWKAYGTDFIQVESTLNDNLPAFML</sequence>
<organism evidence="3 4">
    <name type="scientific">Lentinula lateritia</name>
    <dbReference type="NCBI Taxonomy" id="40482"/>
    <lineage>
        <taxon>Eukaryota</taxon>
        <taxon>Fungi</taxon>
        <taxon>Dikarya</taxon>
        <taxon>Basidiomycota</taxon>
        <taxon>Agaricomycotina</taxon>
        <taxon>Agaricomycetes</taxon>
        <taxon>Agaricomycetidae</taxon>
        <taxon>Agaricales</taxon>
        <taxon>Marasmiineae</taxon>
        <taxon>Omphalotaceae</taxon>
        <taxon>Lentinula</taxon>
    </lineage>
</organism>
<evidence type="ECO:0000259" key="2">
    <source>
        <dbReference type="Pfam" id="PF08914"/>
    </source>
</evidence>
<keyword evidence="4" id="KW-1185">Reference proteome</keyword>
<feature type="region of interest" description="Disordered" evidence="1">
    <location>
        <begin position="80"/>
        <end position="217"/>
    </location>
</feature>
<comment type="caution">
    <text evidence="3">The sequence shown here is derived from an EMBL/GenBank/DDBJ whole genome shotgun (WGS) entry which is preliminary data.</text>
</comment>
<proteinExistence type="predicted"/>
<dbReference type="CDD" id="cd11655">
    <property type="entry name" value="rap1_myb-like"/>
    <property type="match status" value="1"/>
</dbReference>
<gene>
    <name evidence="3" type="ORF">C8R41DRAFT_335303</name>
</gene>
<feature type="compositionally biased region" description="Low complexity" evidence="1">
    <location>
        <begin position="192"/>
        <end position="217"/>
    </location>
</feature>
<dbReference type="Gene3D" id="1.10.10.60">
    <property type="entry name" value="Homeodomain-like"/>
    <property type="match status" value="1"/>
</dbReference>
<feature type="region of interest" description="Disordered" evidence="1">
    <location>
        <begin position="311"/>
        <end position="363"/>
    </location>
</feature>
<feature type="compositionally biased region" description="Polar residues" evidence="1">
    <location>
        <begin position="80"/>
        <end position="89"/>
    </location>
</feature>
<name>A0ABQ8VIN1_9AGAR</name>
<dbReference type="InterPro" id="IPR009057">
    <property type="entry name" value="Homeodomain-like_sf"/>
</dbReference>